<gene>
    <name evidence="2" type="ORF">HJG60_011514</name>
</gene>
<sequence>MMRYPSPYFNNYQYLLIFYVSPNVFFFSWDILKVNPWYNIISHKNILLLFSLNFLKRFYLFLERKEGREKQRVRNFNVWLPLICPQLGTWPATQEYALTGNPTGNPEVHMPVLNPLSHTSQGTKHFSKYLT</sequence>
<dbReference type="EMBL" id="JABVXQ010000007">
    <property type="protein sequence ID" value="KAF6099777.1"/>
    <property type="molecule type" value="Genomic_DNA"/>
</dbReference>
<name>A0A833ZMW0_9CHIR</name>
<keyword evidence="1" id="KW-0472">Membrane</keyword>
<accession>A0A833ZMW0</accession>
<evidence type="ECO:0000256" key="1">
    <source>
        <dbReference type="SAM" id="Phobius"/>
    </source>
</evidence>
<organism evidence="2 3">
    <name type="scientific">Phyllostomus discolor</name>
    <name type="common">pale spear-nosed bat</name>
    <dbReference type="NCBI Taxonomy" id="89673"/>
    <lineage>
        <taxon>Eukaryota</taxon>
        <taxon>Metazoa</taxon>
        <taxon>Chordata</taxon>
        <taxon>Craniata</taxon>
        <taxon>Vertebrata</taxon>
        <taxon>Euteleostomi</taxon>
        <taxon>Mammalia</taxon>
        <taxon>Eutheria</taxon>
        <taxon>Laurasiatheria</taxon>
        <taxon>Chiroptera</taxon>
        <taxon>Yangochiroptera</taxon>
        <taxon>Phyllostomidae</taxon>
        <taxon>Phyllostominae</taxon>
        <taxon>Phyllostomus</taxon>
    </lineage>
</organism>
<feature type="transmembrane region" description="Helical" evidence="1">
    <location>
        <begin position="37"/>
        <end position="55"/>
    </location>
</feature>
<comment type="caution">
    <text evidence="2">The sequence shown here is derived from an EMBL/GenBank/DDBJ whole genome shotgun (WGS) entry which is preliminary data.</text>
</comment>
<protein>
    <submittedName>
        <fullName evidence="2">Uncharacterized protein</fullName>
    </submittedName>
</protein>
<dbReference type="Proteomes" id="UP000664940">
    <property type="component" value="Unassembled WGS sequence"/>
</dbReference>
<evidence type="ECO:0000313" key="2">
    <source>
        <dbReference type="EMBL" id="KAF6099777.1"/>
    </source>
</evidence>
<proteinExistence type="predicted"/>
<keyword evidence="1" id="KW-1133">Transmembrane helix</keyword>
<keyword evidence="1" id="KW-0812">Transmembrane</keyword>
<feature type="transmembrane region" description="Helical" evidence="1">
    <location>
        <begin position="12"/>
        <end position="31"/>
    </location>
</feature>
<reference evidence="2 3" key="1">
    <citation type="journal article" date="2020" name="Nature">
        <title>Six reference-quality genomes reveal evolution of bat adaptations.</title>
        <authorList>
            <person name="Jebb D."/>
            <person name="Huang Z."/>
            <person name="Pippel M."/>
            <person name="Hughes G.M."/>
            <person name="Lavrichenko K."/>
            <person name="Devanna P."/>
            <person name="Winkler S."/>
            <person name="Jermiin L.S."/>
            <person name="Skirmuntt E.C."/>
            <person name="Katzourakis A."/>
            <person name="Burkitt-Gray L."/>
            <person name="Ray D.A."/>
            <person name="Sullivan K.A.M."/>
            <person name="Roscito J.G."/>
            <person name="Kirilenko B.M."/>
            <person name="Davalos L.M."/>
            <person name="Corthals A.P."/>
            <person name="Power M.L."/>
            <person name="Jones G."/>
            <person name="Ransome R.D."/>
            <person name="Dechmann D.K.N."/>
            <person name="Locatelli A.G."/>
            <person name="Puechmaille S.J."/>
            <person name="Fedrigo O."/>
            <person name="Jarvis E.D."/>
            <person name="Hiller M."/>
            <person name="Vernes S.C."/>
            <person name="Myers E.W."/>
            <person name="Teeling E.C."/>
        </authorList>
    </citation>
    <scope>NUCLEOTIDE SEQUENCE [LARGE SCALE GENOMIC DNA]</scope>
    <source>
        <strain evidence="2">Bat1K_MPI-CBG_1</strain>
    </source>
</reference>
<dbReference type="AlphaFoldDB" id="A0A833ZMW0"/>
<evidence type="ECO:0000313" key="3">
    <source>
        <dbReference type="Proteomes" id="UP000664940"/>
    </source>
</evidence>